<name>A0A1H5YA84_9ACTN</name>
<proteinExistence type="predicted"/>
<dbReference type="AlphaFoldDB" id="A0A1H5YA84"/>
<sequence>MTSGSTCSGPALRFTAYGRYFEGPPLGPYAWTLNHYDSLSTMLLPGDNGTWAVGLVVAARDPDMRALREPEVWQRAAALFPPITPWAAGTPFREVLVMSGSESRAAGGPGMVNVGDAWATTNPTFGLGMTMGVTHAVLLGDIGLQEPEELIRRLDAATGATLPPIYQRLRAWDEHRLAELEGVRHGLPYDGDDPSWAVAKSLDTAKLFDGDLLRAMTDIAWTCATPEEVLSVPGRCERIATLGGRAPFPRVRRNPCEATRRSCRPVVPAQRVGPEAPCEER</sequence>
<dbReference type="Proteomes" id="UP000236732">
    <property type="component" value="Unassembled WGS sequence"/>
</dbReference>
<evidence type="ECO:0000313" key="1">
    <source>
        <dbReference type="EMBL" id="SEG20500.1"/>
    </source>
</evidence>
<dbReference type="Gene3D" id="3.50.50.60">
    <property type="entry name" value="FAD/NAD(P)-binding domain"/>
    <property type="match status" value="1"/>
</dbReference>
<evidence type="ECO:0000313" key="2">
    <source>
        <dbReference type="Proteomes" id="UP000236732"/>
    </source>
</evidence>
<accession>A0A1H5YA84</accession>
<protein>
    <submittedName>
        <fullName evidence="1">Uncharacterized protein</fullName>
    </submittedName>
</protein>
<reference evidence="1 2" key="1">
    <citation type="submission" date="2016-10" db="EMBL/GenBank/DDBJ databases">
        <authorList>
            <person name="de Groot N.N."/>
        </authorList>
    </citation>
    <scope>NUCLEOTIDE SEQUENCE [LARGE SCALE GENOMIC DNA]</scope>
    <source>
        <strain evidence="1 2">CGMCC 4.7037</strain>
    </source>
</reference>
<gene>
    <name evidence="1" type="ORF">SAMN05444920_102188</name>
</gene>
<dbReference type="InterPro" id="IPR036188">
    <property type="entry name" value="FAD/NAD-bd_sf"/>
</dbReference>
<organism evidence="1 2">
    <name type="scientific">Nonomuraea solani</name>
    <dbReference type="NCBI Taxonomy" id="1144553"/>
    <lineage>
        <taxon>Bacteria</taxon>
        <taxon>Bacillati</taxon>
        <taxon>Actinomycetota</taxon>
        <taxon>Actinomycetes</taxon>
        <taxon>Streptosporangiales</taxon>
        <taxon>Streptosporangiaceae</taxon>
        <taxon>Nonomuraea</taxon>
    </lineage>
</organism>
<dbReference type="EMBL" id="FNVT01000002">
    <property type="protein sequence ID" value="SEG20500.1"/>
    <property type="molecule type" value="Genomic_DNA"/>
</dbReference>
<keyword evidence="2" id="KW-1185">Reference proteome</keyword>